<dbReference type="SUPFAM" id="SSF48452">
    <property type="entry name" value="TPR-like"/>
    <property type="match status" value="2"/>
</dbReference>
<keyword evidence="10" id="KW-1185">Reference proteome</keyword>
<keyword evidence="7" id="KW-0175">Coiled coil</keyword>
<organism evidence="9 10">
    <name type="scientific">Roseivirga misakiensis</name>
    <dbReference type="NCBI Taxonomy" id="1563681"/>
    <lineage>
        <taxon>Bacteria</taxon>
        <taxon>Pseudomonadati</taxon>
        <taxon>Bacteroidota</taxon>
        <taxon>Cytophagia</taxon>
        <taxon>Cytophagales</taxon>
        <taxon>Roseivirgaceae</taxon>
        <taxon>Roseivirga</taxon>
    </lineage>
</organism>
<name>A0A1E5T731_9BACT</name>
<dbReference type="GO" id="GO:0003677">
    <property type="term" value="F:DNA binding"/>
    <property type="evidence" value="ECO:0007669"/>
    <property type="project" value="InterPro"/>
</dbReference>
<feature type="repeat" description="TPR" evidence="6">
    <location>
        <begin position="271"/>
        <end position="304"/>
    </location>
</feature>
<dbReference type="STRING" id="1563681.BFP71_05940"/>
<keyword evidence="3" id="KW-0677">Repeat</keyword>
<dbReference type="Pfam" id="PF13174">
    <property type="entry name" value="TPR_6"/>
    <property type="match status" value="1"/>
</dbReference>
<keyword evidence="4 6" id="KW-0802">TPR repeat</keyword>
<evidence type="ECO:0000256" key="6">
    <source>
        <dbReference type="PROSITE-ProRule" id="PRU00339"/>
    </source>
</evidence>
<dbReference type="SUPFAM" id="SSF46894">
    <property type="entry name" value="C-terminal effector domain of the bipartite response regulators"/>
    <property type="match status" value="1"/>
</dbReference>
<evidence type="ECO:0000256" key="1">
    <source>
        <dbReference type="ARBA" id="ARBA00004496"/>
    </source>
</evidence>
<keyword evidence="8" id="KW-0472">Membrane</keyword>
<evidence type="ECO:0000256" key="5">
    <source>
        <dbReference type="ARBA" id="ARBA00038253"/>
    </source>
</evidence>
<evidence type="ECO:0000256" key="8">
    <source>
        <dbReference type="SAM" id="Phobius"/>
    </source>
</evidence>
<comment type="subcellular location">
    <subcellularLocation>
        <location evidence="1">Cytoplasm</location>
    </subcellularLocation>
</comment>
<dbReference type="InterPro" id="IPR051476">
    <property type="entry name" value="Bac_ResReg_Asp_Phosphatase"/>
</dbReference>
<dbReference type="AlphaFoldDB" id="A0A1E5T731"/>
<protein>
    <submittedName>
        <fullName evidence="9">Uncharacterized protein</fullName>
    </submittedName>
</protein>
<dbReference type="GO" id="GO:0006355">
    <property type="term" value="P:regulation of DNA-templated transcription"/>
    <property type="evidence" value="ECO:0007669"/>
    <property type="project" value="InterPro"/>
</dbReference>
<comment type="similarity">
    <text evidence="5">Belongs to the Rap family.</text>
</comment>
<dbReference type="Pfam" id="PF13424">
    <property type="entry name" value="TPR_12"/>
    <property type="match status" value="1"/>
</dbReference>
<evidence type="ECO:0000313" key="10">
    <source>
        <dbReference type="Proteomes" id="UP000095552"/>
    </source>
</evidence>
<dbReference type="EMBL" id="MDGQ01000003">
    <property type="protein sequence ID" value="OEK07192.1"/>
    <property type="molecule type" value="Genomic_DNA"/>
</dbReference>
<feature type="transmembrane region" description="Helical" evidence="8">
    <location>
        <begin position="385"/>
        <end position="404"/>
    </location>
</feature>
<dbReference type="Gene3D" id="1.10.10.10">
    <property type="entry name" value="Winged helix-like DNA-binding domain superfamily/Winged helix DNA-binding domain"/>
    <property type="match status" value="1"/>
</dbReference>
<proteinExistence type="inferred from homology"/>
<evidence type="ECO:0000256" key="4">
    <source>
        <dbReference type="ARBA" id="ARBA00022803"/>
    </source>
</evidence>
<accession>A0A1E5T731</accession>
<keyword evidence="8" id="KW-0812">Transmembrane</keyword>
<dbReference type="SMART" id="SM00028">
    <property type="entry name" value="TPR"/>
    <property type="match status" value="6"/>
</dbReference>
<dbReference type="InterPro" id="IPR036388">
    <property type="entry name" value="WH-like_DNA-bd_sf"/>
</dbReference>
<gene>
    <name evidence="9" type="ORF">BFP71_05940</name>
</gene>
<keyword evidence="2" id="KW-0963">Cytoplasm</keyword>
<comment type="caution">
    <text evidence="9">The sequence shown here is derived from an EMBL/GenBank/DDBJ whole genome shotgun (WGS) entry which is preliminary data.</text>
</comment>
<dbReference type="GO" id="GO:0005737">
    <property type="term" value="C:cytoplasm"/>
    <property type="evidence" value="ECO:0007669"/>
    <property type="project" value="UniProtKB-SubCell"/>
</dbReference>
<dbReference type="InterPro" id="IPR016032">
    <property type="entry name" value="Sig_transdc_resp-reg_C-effctor"/>
</dbReference>
<reference evidence="9 10" key="1">
    <citation type="submission" date="2016-08" db="EMBL/GenBank/DDBJ databases">
        <title>Draft genome of Fabibacter sp. strain SK-8.</title>
        <authorList>
            <person name="Wong S.-K."/>
            <person name="Hamasaki K."/>
            <person name="Yoshizawa S."/>
        </authorList>
    </citation>
    <scope>NUCLEOTIDE SEQUENCE [LARGE SCALE GENOMIC DNA]</scope>
    <source>
        <strain evidence="9 10">SK-8</strain>
    </source>
</reference>
<dbReference type="Proteomes" id="UP000095552">
    <property type="component" value="Unassembled WGS sequence"/>
</dbReference>
<feature type="coiled-coil region" evidence="7">
    <location>
        <begin position="353"/>
        <end position="382"/>
    </location>
</feature>
<evidence type="ECO:0000256" key="3">
    <source>
        <dbReference type="ARBA" id="ARBA00022737"/>
    </source>
</evidence>
<keyword evidence="8" id="KW-1133">Transmembrane helix</keyword>
<dbReference type="PANTHER" id="PTHR46630">
    <property type="entry name" value="TETRATRICOPEPTIDE REPEAT PROTEIN 29"/>
    <property type="match status" value="1"/>
</dbReference>
<dbReference type="PROSITE" id="PS50005">
    <property type="entry name" value="TPR"/>
    <property type="match status" value="1"/>
</dbReference>
<dbReference type="PANTHER" id="PTHR46630:SF1">
    <property type="entry name" value="TETRATRICOPEPTIDE REPEAT PROTEIN 29"/>
    <property type="match status" value="1"/>
</dbReference>
<dbReference type="InterPro" id="IPR019734">
    <property type="entry name" value="TPR_rpt"/>
</dbReference>
<evidence type="ECO:0000256" key="7">
    <source>
        <dbReference type="SAM" id="Coils"/>
    </source>
</evidence>
<dbReference type="InterPro" id="IPR011990">
    <property type="entry name" value="TPR-like_helical_dom_sf"/>
</dbReference>
<dbReference type="Gene3D" id="1.25.40.10">
    <property type="entry name" value="Tetratricopeptide repeat domain"/>
    <property type="match status" value="2"/>
</dbReference>
<sequence length="575" mass="66079">MSLRALFILFALLFQVSISVKGQEFSGAEQTIKKLNELVKKELSSPDSISVLTDQLEKLSKEQSNTRGLLYSRFFRGVALLQMELTDSSVNVLTRVLDDISKEERDSSLLYSRVMLILGNSYYQKSDYKNALYYYQQVKKETDRVGREETTYSVDYNIGLLHLLMKEFDLAYEYLTKARGQYKELLPSAQARLWAAFGTYYSQLTQLDSAAFYYRKGMKKHKENGDLRGVAHGFNNLAIVAYQQGNVEEAIVGFESALEVRLQLGNKRNISDGYYNIGLLYAGQGRYDKAINSYRNGLNEIKGIGSLITERDLLFELADAFERTKQIDSAYKYLSEWRIMNDSLLEINKKKEILALEKEFQTAQLEKDAQLAEKEIELKTAQRNVLLLSFGGFLLLAIIVFYLLRLRYKRNIALSEKEKLLAEKQSALTMKELSLKQDEMANYTSQLSHKTELLEELRGRLNEKADTKTGTERADVDRMAESIVSNLFEEKNWISFKIQFEKAYPKFLDKLLDRSEALSANDQRLATLIKVNLSNKEIAQVLNISSDSVAKAKYRLRQKMGFDHFAALENYISKI</sequence>
<evidence type="ECO:0000313" key="9">
    <source>
        <dbReference type="EMBL" id="OEK07192.1"/>
    </source>
</evidence>
<evidence type="ECO:0000256" key="2">
    <source>
        <dbReference type="ARBA" id="ARBA00022490"/>
    </source>
</evidence>